<dbReference type="AlphaFoldDB" id="A0A7Y9PEU0"/>
<comment type="cofactor">
    <cofactor evidence="1">
        <name>pyridoxal 5'-phosphate</name>
        <dbReference type="ChEBI" id="CHEBI:597326"/>
    </cofactor>
</comment>
<dbReference type="CDD" id="cd01562">
    <property type="entry name" value="Thr-dehyd"/>
    <property type="match status" value="1"/>
</dbReference>
<evidence type="ECO:0000256" key="3">
    <source>
        <dbReference type="ARBA" id="ARBA00022898"/>
    </source>
</evidence>
<keyword evidence="3" id="KW-0663">Pyridoxal phosphate</keyword>
<dbReference type="PANTHER" id="PTHR48078">
    <property type="entry name" value="THREONINE DEHYDRATASE, MITOCHONDRIAL-RELATED"/>
    <property type="match status" value="1"/>
</dbReference>
<name>A0A7Y9PEU0_9BACT</name>
<comment type="similarity">
    <text evidence="2">Belongs to the serine/threonine dehydratase family.</text>
</comment>
<dbReference type="InterPro" id="IPR044561">
    <property type="entry name" value="ACT_ThrD-II-like"/>
</dbReference>
<evidence type="ECO:0000259" key="6">
    <source>
        <dbReference type="PROSITE" id="PS51671"/>
    </source>
</evidence>
<dbReference type="GO" id="GO:0004794">
    <property type="term" value="F:threonine deaminase activity"/>
    <property type="evidence" value="ECO:0007669"/>
    <property type="project" value="UniProtKB-EC"/>
</dbReference>
<keyword evidence="8" id="KW-1185">Reference proteome</keyword>
<dbReference type="NCBIfam" id="NF005600">
    <property type="entry name" value="PRK07334.1"/>
    <property type="match status" value="1"/>
</dbReference>
<dbReference type="FunFam" id="3.40.50.1100:FF:000007">
    <property type="entry name" value="L-threonine dehydratase catabolic TdcB"/>
    <property type="match status" value="1"/>
</dbReference>
<dbReference type="GO" id="GO:0006565">
    <property type="term" value="P:L-serine catabolic process"/>
    <property type="evidence" value="ECO:0007669"/>
    <property type="project" value="TreeGrafter"/>
</dbReference>
<evidence type="ECO:0000313" key="8">
    <source>
        <dbReference type="Proteomes" id="UP000589520"/>
    </source>
</evidence>
<comment type="catalytic activity">
    <reaction evidence="5">
        <text>L-serine = pyruvate + NH4(+)</text>
        <dbReference type="Rhea" id="RHEA:19169"/>
        <dbReference type="ChEBI" id="CHEBI:15361"/>
        <dbReference type="ChEBI" id="CHEBI:28938"/>
        <dbReference type="ChEBI" id="CHEBI:33384"/>
        <dbReference type="EC" id="4.3.1.17"/>
    </reaction>
</comment>
<dbReference type="InterPro" id="IPR001926">
    <property type="entry name" value="TrpB-like_PALP"/>
</dbReference>
<protein>
    <submittedName>
        <fullName evidence="7">Threonine dehydratase</fullName>
        <ecNumber evidence="7">4.3.1.19</ecNumber>
    </submittedName>
</protein>
<dbReference type="NCBIfam" id="TIGR01127">
    <property type="entry name" value="ilvA_1Cterm"/>
    <property type="match status" value="1"/>
</dbReference>
<organism evidence="7 8">
    <name type="scientific">Granulicella arctica</name>
    <dbReference type="NCBI Taxonomy" id="940613"/>
    <lineage>
        <taxon>Bacteria</taxon>
        <taxon>Pseudomonadati</taxon>
        <taxon>Acidobacteriota</taxon>
        <taxon>Terriglobia</taxon>
        <taxon>Terriglobales</taxon>
        <taxon>Acidobacteriaceae</taxon>
        <taxon>Granulicella</taxon>
    </lineage>
</organism>
<gene>
    <name evidence="7" type="ORF">HDF17_000662</name>
</gene>
<dbReference type="GO" id="GO:0006567">
    <property type="term" value="P:L-threonine catabolic process"/>
    <property type="evidence" value="ECO:0007669"/>
    <property type="project" value="InterPro"/>
</dbReference>
<dbReference type="Gene3D" id="3.30.70.260">
    <property type="match status" value="1"/>
</dbReference>
<reference evidence="7 8" key="1">
    <citation type="submission" date="2020-07" db="EMBL/GenBank/DDBJ databases">
        <title>Genomic Encyclopedia of Type Strains, Phase IV (KMG-V): Genome sequencing to study the core and pangenomes of soil and plant-associated prokaryotes.</title>
        <authorList>
            <person name="Whitman W."/>
        </authorList>
    </citation>
    <scope>NUCLEOTIDE SEQUENCE [LARGE SCALE GENOMIC DNA]</scope>
    <source>
        <strain evidence="7 8">X4EP2</strain>
    </source>
</reference>
<evidence type="ECO:0000256" key="5">
    <source>
        <dbReference type="ARBA" id="ARBA00049406"/>
    </source>
</evidence>
<dbReference type="CDD" id="cd04886">
    <property type="entry name" value="ACT_ThrD-II-like"/>
    <property type="match status" value="1"/>
</dbReference>
<dbReference type="InterPro" id="IPR005789">
    <property type="entry name" value="Thr_deHydtase_catblc"/>
</dbReference>
<accession>A0A7Y9PEU0</accession>
<dbReference type="InterPro" id="IPR036052">
    <property type="entry name" value="TrpB-like_PALP_sf"/>
</dbReference>
<feature type="domain" description="ACT" evidence="6">
    <location>
        <begin position="335"/>
        <end position="410"/>
    </location>
</feature>
<dbReference type="Proteomes" id="UP000589520">
    <property type="component" value="Unassembled WGS sequence"/>
</dbReference>
<dbReference type="InterPro" id="IPR050147">
    <property type="entry name" value="Ser/Thr_Dehydratase"/>
</dbReference>
<dbReference type="EMBL" id="JACCCW010000001">
    <property type="protein sequence ID" value="NYF78375.1"/>
    <property type="molecule type" value="Genomic_DNA"/>
</dbReference>
<comment type="caution">
    <text evidence="7">The sequence shown here is derived from an EMBL/GenBank/DDBJ whole genome shotgun (WGS) entry which is preliminary data.</text>
</comment>
<dbReference type="Pfam" id="PF00291">
    <property type="entry name" value="PALP"/>
    <property type="match status" value="1"/>
</dbReference>
<dbReference type="Gene3D" id="3.40.50.1100">
    <property type="match status" value="2"/>
</dbReference>
<dbReference type="PANTHER" id="PTHR48078:SF6">
    <property type="entry name" value="L-THREONINE DEHYDRATASE CATABOLIC TDCB"/>
    <property type="match status" value="1"/>
</dbReference>
<proteinExistence type="inferred from homology"/>
<dbReference type="RefSeq" id="WP_179487729.1">
    <property type="nucleotide sequence ID" value="NZ_JACCCW010000001.1"/>
</dbReference>
<dbReference type="SUPFAM" id="SSF53686">
    <property type="entry name" value="Tryptophan synthase beta subunit-like PLP-dependent enzymes"/>
    <property type="match status" value="1"/>
</dbReference>
<sequence length="410" mass="44088">MTQTKQNLSIQLADILAARERVRSSIYYSPCPHSQMLSALTGQQIYLKLENLQMTGSFKERGALNRIALLTPEQAARGVVAASAGNHAQGVAYHAAKRGIRAIIVMPLPTPLVKVTATRNFGAEVLLHGANYDEACEEATRICAAENMTFIHPFDDPMVMAGQGTVGLELLEQVPQLEAVVVAIGGGGLIGGIACAIKESRPGVRVIGVQTSRLPSMVRAIEQHHPVTIDPAMTIADGISVRRAGEATFPVVEQYVDEIVTVDEDEIASSILVLLEREKTLAEGAGATALAALLQHKTSLKGAHTAVLVGGGNIDVTLLSRIIERGLVQDGRMIRLRIHLLDKPGALAELTELIADYRVNIVDTLYNRAYYGVNLGDTTIDITLETRGKEQVEELLAALTAEGYKHSRVL</sequence>
<dbReference type="InterPro" id="IPR002912">
    <property type="entry name" value="ACT_dom"/>
</dbReference>
<keyword evidence="4 7" id="KW-0456">Lyase</keyword>
<dbReference type="SUPFAM" id="SSF55021">
    <property type="entry name" value="ACT-like"/>
    <property type="match status" value="1"/>
</dbReference>
<dbReference type="InterPro" id="IPR045865">
    <property type="entry name" value="ACT-like_dom_sf"/>
</dbReference>
<evidence type="ECO:0000256" key="4">
    <source>
        <dbReference type="ARBA" id="ARBA00023239"/>
    </source>
</evidence>
<evidence type="ECO:0000313" key="7">
    <source>
        <dbReference type="EMBL" id="NYF78375.1"/>
    </source>
</evidence>
<evidence type="ECO:0000256" key="1">
    <source>
        <dbReference type="ARBA" id="ARBA00001933"/>
    </source>
</evidence>
<dbReference type="GO" id="GO:0003941">
    <property type="term" value="F:L-serine ammonia-lyase activity"/>
    <property type="evidence" value="ECO:0007669"/>
    <property type="project" value="UniProtKB-EC"/>
</dbReference>
<evidence type="ECO:0000256" key="2">
    <source>
        <dbReference type="ARBA" id="ARBA00010869"/>
    </source>
</evidence>
<dbReference type="GO" id="GO:0009097">
    <property type="term" value="P:isoleucine biosynthetic process"/>
    <property type="evidence" value="ECO:0007669"/>
    <property type="project" value="TreeGrafter"/>
</dbReference>
<dbReference type="EC" id="4.3.1.19" evidence="7"/>
<dbReference type="PROSITE" id="PS51671">
    <property type="entry name" value="ACT"/>
    <property type="match status" value="1"/>
</dbReference>